<name>A0ABN7PIK4_TIMPD</name>
<reference evidence="1" key="1">
    <citation type="submission" date="2021-03" db="EMBL/GenBank/DDBJ databases">
        <authorList>
            <person name="Tran Van P."/>
        </authorList>
    </citation>
    <scope>NUCLEOTIDE SEQUENCE</scope>
</reference>
<proteinExistence type="predicted"/>
<evidence type="ECO:0000313" key="1">
    <source>
        <dbReference type="EMBL" id="CAG2066057.1"/>
    </source>
</evidence>
<sequence>MPGKTPNNVTLLARYCKDQVPRSCDQSLLANITRFPRPCSLTESFLSTGDSLTLELRLSESTALR</sequence>
<protein>
    <submittedName>
        <fullName evidence="1">Uncharacterized protein</fullName>
    </submittedName>
</protein>
<gene>
    <name evidence="1" type="ORF">TPAB3V08_LOCUS13000</name>
</gene>
<organism evidence="1 2">
    <name type="scientific">Timema podura</name>
    <name type="common">Walking stick</name>
    <dbReference type="NCBI Taxonomy" id="61482"/>
    <lineage>
        <taxon>Eukaryota</taxon>
        <taxon>Metazoa</taxon>
        <taxon>Ecdysozoa</taxon>
        <taxon>Arthropoda</taxon>
        <taxon>Hexapoda</taxon>
        <taxon>Insecta</taxon>
        <taxon>Pterygota</taxon>
        <taxon>Neoptera</taxon>
        <taxon>Polyneoptera</taxon>
        <taxon>Phasmatodea</taxon>
        <taxon>Timematodea</taxon>
        <taxon>Timematoidea</taxon>
        <taxon>Timematidae</taxon>
        <taxon>Timema</taxon>
    </lineage>
</organism>
<comment type="caution">
    <text evidence="1">The sequence shown here is derived from an EMBL/GenBank/DDBJ whole genome shotgun (WGS) entry which is preliminary data.</text>
</comment>
<dbReference type="EMBL" id="CAJPIN010050015">
    <property type="protein sequence ID" value="CAG2066057.1"/>
    <property type="molecule type" value="Genomic_DNA"/>
</dbReference>
<accession>A0ABN7PIK4</accession>
<dbReference type="Proteomes" id="UP001153148">
    <property type="component" value="Unassembled WGS sequence"/>
</dbReference>
<keyword evidence="2" id="KW-1185">Reference proteome</keyword>
<evidence type="ECO:0000313" key="2">
    <source>
        <dbReference type="Proteomes" id="UP001153148"/>
    </source>
</evidence>